<protein>
    <recommendedName>
        <fullName evidence="3">Head decoration protein</fullName>
    </recommendedName>
</protein>
<sequence>MDNKTDTPRALGFVLSEAEHGRSRDAVTIAAGAGLLQPGTVLGKITASGKFTPATDAAADGSETAAAVLAYAVDATGADAPGVVIARAAQVKKPELVYDAGATEADMDAGLVGAGIIPR</sequence>
<dbReference type="Pfam" id="PF02924">
    <property type="entry name" value="HDPD"/>
    <property type="match status" value="1"/>
</dbReference>
<name>W4HDY5_9RHOB</name>
<dbReference type="EMBL" id="AQQW01000036">
    <property type="protein sequence ID" value="ETW10628.1"/>
    <property type="molecule type" value="Genomic_DNA"/>
</dbReference>
<dbReference type="InterPro" id="IPR004195">
    <property type="entry name" value="Head_decoration_D"/>
</dbReference>
<comment type="caution">
    <text evidence="1">The sequence shown here is derived from an EMBL/GenBank/DDBJ whole genome shotgun (WGS) entry which is preliminary data.</text>
</comment>
<dbReference type="STRING" id="1379903.ATO8_21231"/>
<keyword evidence="2" id="KW-1185">Reference proteome</keyword>
<dbReference type="Gene3D" id="2.40.300.10">
    <property type="entry name" value="Head decoration protein D"/>
    <property type="match status" value="1"/>
</dbReference>
<dbReference type="PATRIC" id="fig|1317118.6.peg.4342"/>
<dbReference type="Proteomes" id="UP000019063">
    <property type="component" value="Unassembled WGS sequence"/>
</dbReference>
<organism evidence="1 2">
    <name type="scientific">Roseivivax marinus</name>
    <dbReference type="NCBI Taxonomy" id="1379903"/>
    <lineage>
        <taxon>Bacteria</taxon>
        <taxon>Pseudomonadati</taxon>
        <taxon>Pseudomonadota</taxon>
        <taxon>Alphaproteobacteria</taxon>
        <taxon>Rhodobacterales</taxon>
        <taxon>Roseobacteraceae</taxon>
        <taxon>Roseivivax</taxon>
    </lineage>
</organism>
<reference evidence="1 2" key="1">
    <citation type="journal article" date="2014" name="Antonie Van Leeuwenhoek">
        <title>Roseivivax atlanticus sp. nov., isolated from surface seawater of the Atlantic Ocean.</title>
        <authorList>
            <person name="Li G."/>
            <person name="Lai Q."/>
            <person name="Liu X."/>
            <person name="Sun F."/>
            <person name="Shao Z."/>
        </authorList>
    </citation>
    <scope>NUCLEOTIDE SEQUENCE [LARGE SCALE GENOMIC DNA]</scope>
    <source>
        <strain evidence="1 2">22II-s10s</strain>
    </source>
</reference>
<evidence type="ECO:0000313" key="2">
    <source>
        <dbReference type="Proteomes" id="UP000019063"/>
    </source>
</evidence>
<proteinExistence type="predicted"/>
<accession>W4HDY5</accession>
<dbReference type="AlphaFoldDB" id="W4HDY5"/>
<dbReference type="eggNOG" id="ENOG5030Y54">
    <property type="taxonomic scope" value="Bacteria"/>
</dbReference>
<dbReference type="RefSeq" id="WP_043847576.1">
    <property type="nucleotide sequence ID" value="NZ_AQQW01000036.1"/>
</dbReference>
<evidence type="ECO:0000313" key="1">
    <source>
        <dbReference type="EMBL" id="ETW10628.1"/>
    </source>
</evidence>
<gene>
    <name evidence="1" type="ORF">ATO8_21231</name>
</gene>
<evidence type="ECO:0008006" key="3">
    <source>
        <dbReference type="Google" id="ProtNLM"/>
    </source>
</evidence>